<gene>
    <name evidence="2" type="ORF">ES332_A12G220600v1</name>
</gene>
<keyword evidence="3" id="KW-1185">Reference proteome</keyword>
<evidence type="ECO:0000313" key="2">
    <source>
        <dbReference type="EMBL" id="TYH97102.1"/>
    </source>
</evidence>
<organism evidence="2 3">
    <name type="scientific">Gossypium tomentosum</name>
    <name type="common">Hawaiian cotton</name>
    <name type="synonym">Gossypium sandvicense</name>
    <dbReference type="NCBI Taxonomy" id="34277"/>
    <lineage>
        <taxon>Eukaryota</taxon>
        <taxon>Viridiplantae</taxon>
        <taxon>Streptophyta</taxon>
        <taxon>Embryophyta</taxon>
        <taxon>Tracheophyta</taxon>
        <taxon>Spermatophyta</taxon>
        <taxon>Magnoliopsida</taxon>
        <taxon>eudicotyledons</taxon>
        <taxon>Gunneridae</taxon>
        <taxon>Pentapetalae</taxon>
        <taxon>rosids</taxon>
        <taxon>malvids</taxon>
        <taxon>Malvales</taxon>
        <taxon>Malvaceae</taxon>
        <taxon>Malvoideae</taxon>
        <taxon>Gossypium</taxon>
    </lineage>
</organism>
<dbReference type="Proteomes" id="UP000322667">
    <property type="component" value="Chromosome A12"/>
</dbReference>
<evidence type="ECO:0000256" key="1">
    <source>
        <dbReference type="SAM" id="MobiDB-lite"/>
    </source>
</evidence>
<name>A0A5D2N1A2_GOSTO</name>
<evidence type="ECO:0000313" key="3">
    <source>
        <dbReference type="Proteomes" id="UP000322667"/>
    </source>
</evidence>
<feature type="region of interest" description="Disordered" evidence="1">
    <location>
        <begin position="29"/>
        <end position="57"/>
    </location>
</feature>
<protein>
    <submittedName>
        <fullName evidence="2">Uncharacterized protein</fullName>
    </submittedName>
</protein>
<proteinExistence type="predicted"/>
<dbReference type="AlphaFoldDB" id="A0A5D2N1A2"/>
<reference evidence="2 3" key="1">
    <citation type="submission" date="2019-07" db="EMBL/GenBank/DDBJ databases">
        <title>WGS assembly of Gossypium tomentosum.</title>
        <authorList>
            <person name="Chen Z.J."/>
            <person name="Sreedasyam A."/>
            <person name="Ando A."/>
            <person name="Song Q."/>
            <person name="De L."/>
            <person name="Hulse-Kemp A."/>
            <person name="Ding M."/>
            <person name="Ye W."/>
            <person name="Kirkbride R."/>
            <person name="Jenkins J."/>
            <person name="Plott C."/>
            <person name="Lovell J."/>
            <person name="Lin Y.-M."/>
            <person name="Vaughn R."/>
            <person name="Liu B."/>
            <person name="Li W."/>
            <person name="Simpson S."/>
            <person name="Scheffler B."/>
            <person name="Saski C."/>
            <person name="Grover C."/>
            <person name="Hu G."/>
            <person name="Conover J."/>
            <person name="Carlson J."/>
            <person name="Shu S."/>
            <person name="Boston L."/>
            <person name="Williams M."/>
            <person name="Peterson D."/>
            <person name="Mcgee K."/>
            <person name="Jones D."/>
            <person name="Wendel J."/>
            <person name="Stelly D."/>
            <person name="Grimwood J."/>
            <person name="Schmutz J."/>
        </authorList>
    </citation>
    <scope>NUCLEOTIDE SEQUENCE [LARGE SCALE GENOMIC DNA]</scope>
    <source>
        <strain evidence="2">7179.01</strain>
    </source>
</reference>
<feature type="compositionally biased region" description="Basic residues" evidence="1">
    <location>
        <begin position="35"/>
        <end position="48"/>
    </location>
</feature>
<accession>A0A5D2N1A2</accession>
<sequence length="98" mass="11353">MGRAEGDPRHDRLLAIKDWQQETFQPCVNLPKKQGQGRKTKTKAKRRNNNVENKNTGSIFSTFGAERENRGKLHVDSGTSKFIIFSISRDYLCFYIYL</sequence>
<dbReference type="EMBL" id="CM017621">
    <property type="protein sequence ID" value="TYH97102.1"/>
    <property type="molecule type" value="Genomic_DNA"/>
</dbReference>